<evidence type="ECO:0000313" key="1">
    <source>
        <dbReference type="EMBL" id="SIT05904.1"/>
    </source>
</evidence>
<name>A0A173MK75_9BACT</name>
<dbReference type="OrthoDB" id="1113652at2"/>
<sequence length="293" mass="32277">MKALNSIILSVLFATVAMVSCKKEKPLNLTTPPPGLGGDPVDIVNNPIDKWIYDSLTVPYNISVKYKFEPWEVAIDRTLIPPDTSKIIPQLSAINNICWQPYTDQTGSKTFVAKYSPKNFVLVGSWQYDYNGTITLGQAEGGSKISLFGLNFFSRLKKDSAIVKQGVHTIHHEFAHILHQNVMYPADYKSITGGYTATWFNTTDAAARKLGFITAYSMAGPDEDFVEMIAVLLTEGPGGYATMLKDAGAATSVGYLAIKAKEAKVVNYFKTIWGIDFYALQTKTRAAFVGFLQ</sequence>
<keyword evidence="1" id="KW-0378">Hydrolase</keyword>
<dbReference type="GO" id="GO:0016787">
    <property type="term" value="F:hydrolase activity"/>
    <property type="evidence" value="ECO:0007669"/>
    <property type="project" value="UniProtKB-KW"/>
</dbReference>
<organism evidence="1 2">
    <name type="scientific">Filimonas lacunae</name>
    <dbReference type="NCBI Taxonomy" id="477680"/>
    <lineage>
        <taxon>Bacteria</taxon>
        <taxon>Pseudomonadati</taxon>
        <taxon>Bacteroidota</taxon>
        <taxon>Chitinophagia</taxon>
        <taxon>Chitinophagales</taxon>
        <taxon>Chitinophagaceae</taxon>
        <taxon>Filimonas</taxon>
    </lineage>
</organism>
<keyword evidence="1" id="KW-0449">Lipoprotein</keyword>
<evidence type="ECO:0000313" key="2">
    <source>
        <dbReference type="Proteomes" id="UP000186917"/>
    </source>
</evidence>
<dbReference type="AlphaFoldDB" id="A0A173MK75"/>
<dbReference type="Gene3D" id="3.40.390.70">
    <property type="match status" value="1"/>
</dbReference>
<dbReference type="Pfam" id="PF15890">
    <property type="entry name" value="Peptidase_Mx1"/>
    <property type="match status" value="1"/>
</dbReference>
<dbReference type="KEGG" id="fln:FLA_3907"/>
<keyword evidence="2" id="KW-1185">Reference proteome</keyword>
<dbReference type="Proteomes" id="UP000186917">
    <property type="component" value="Unassembled WGS sequence"/>
</dbReference>
<gene>
    <name evidence="1" type="ORF">SAMN05421788_103221</name>
</gene>
<dbReference type="InterPro" id="IPR030890">
    <property type="entry name" value="LP_HExxH_w_TonB"/>
</dbReference>
<dbReference type="STRING" id="477680.SAMN05421788_103221"/>
<dbReference type="EMBL" id="FTOR01000003">
    <property type="protein sequence ID" value="SIT05904.1"/>
    <property type="molecule type" value="Genomic_DNA"/>
</dbReference>
<dbReference type="SUPFAM" id="SSF55486">
    <property type="entry name" value="Metalloproteases ('zincins'), catalytic domain"/>
    <property type="match status" value="1"/>
</dbReference>
<dbReference type="PROSITE" id="PS51257">
    <property type="entry name" value="PROKAR_LIPOPROTEIN"/>
    <property type="match status" value="1"/>
</dbReference>
<proteinExistence type="predicted"/>
<dbReference type="RefSeq" id="WP_076378967.1">
    <property type="nucleotide sequence ID" value="NZ_AP017422.1"/>
</dbReference>
<protein>
    <submittedName>
        <fullName evidence="1">Substrate import-associated zinc metallohydrolase lipoprotein</fullName>
    </submittedName>
</protein>
<reference evidence="2" key="1">
    <citation type="submission" date="2017-01" db="EMBL/GenBank/DDBJ databases">
        <authorList>
            <person name="Varghese N."/>
            <person name="Submissions S."/>
        </authorList>
    </citation>
    <scope>NUCLEOTIDE SEQUENCE [LARGE SCALE GENOMIC DNA]</scope>
    <source>
        <strain evidence="2">DSM 21054</strain>
    </source>
</reference>
<accession>A0A173MK75</accession>
<dbReference type="NCBIfam" id="TIGR04549">
    <property type="entry name" value="LP_HExxH_w_tonB"/>
    <property type="match status" value="1"/>
</dbReference>